<keyword evidence="2" id="KW-1185">Reference proteome</keyword>
<reference evidence="1 2" key="1">
    <citation type="submission" date="2022-04" db="EMBL/GenBank/DDBJ databases">
        <title>Hymenobacter sp. isolated from the air.</title>
        <authorList>
            <person name="Won M."/>
            <person name="Lee C.-M."/>
            <person name="Woen H.-Y."/>
            <person name="Kwon S.-W."/>
        </authorList>
    </citation>
    <scope>NUCLEOTIDE SEQUENCE [LARGE SCALE GENOMIC DNA]</scope>
    <source>
        <strain evidence="2">5516 S-25</strain>
    </source>
</reference>
<evidence type="ECO:0008006" key="3">
    <source>
        <dbReference type="Google" id="ProtNLM"/>
    </source>
</evidence>
<sequence>MARILVRRTCVPRTGYYNYEETYYNIESRKAGQAVLERQGGSNATCSIFNLDENSLVDDYCDVVNGDGVRHKVYGNGTNPNGDAIRDVYENDIACEGTSDLEITGLYGTNTSGLSADDGAFTISVRSSVPPLTVYLVGGGNKTVNSTFGTFTFTGLKRGTYAAYVQDGNNNRLNSDPVTIEAGATIGSGEPGDNVATKTLWAKYEYVHNQQNGGGRGFLSGLAWNKTTKQGYAVDKIALTYPDFYQYTTEYKIGDIVRYTRNGEPFSAYFKAAVYMNGEMYKDNKRKLPYPDANGENLGFWKRIPLTEWTFDPNLKSYVKNSKGDLKLVDYGVIKQGEIARYGWNCFYKARTYFESRNFPGNQLPKPEYKKSNQYWELIPNYTPFHYVIPESEPIDQYFIGTLYRRVYFHLQNPDLPYSEENRDRFYFVDTDTKAEAAAGDLRIIDIIKNDLDDEGADNGSAWIIADSPSLPLRFHMVDPVQDNTTGKYENLAARKYVVEVRDAQNRLLKADFEIKDEHRLRWRLIYDDYEGTKLETRIYERGWKGAVTDVCADGDPVVLSWDSGSSKDGYVPESVGATLDFSLRTQVAQQFVATILKDDRNHRVDHYRNDQIQFRGYIDATSYSERLLGAGDRVVLTATDGLGALKNTFLLNHKREPQVGRTNLLSTILSCLSRTDVNMQLSCGVNLRDKLMAEDGDPLELAYAHRTAYNKKSDTIIKDEDVIDCRTVIDAILRNFNAFLYQKNGCWHIVGLNEAMDEYEFRTWSSAGVKLTTTGSRLEPMRILPHKDATGANELYWINSSQQRTTVSAASIVTARVKLQLEENLIKNGKFLTFVDKRPQNWSITGALTIEQVNGEKAGEKAVRFSKYNDVIQNGTYLLSSAVPHLTGDDEDWMRVIIKAKLENVDDLLGETEVKANILVQVFCDGQPFNDPVTFEISSKDRWKEFKQDLFGLPGTQVRIAILQPQTVEGNSRLLVSSAALKIQPAAQEWNETAEKSVLNRVLDTGRMMEDIELVHADLPRLPGANSVELEPVKMDVYAWRHALSLEDFTATSGWKRPSYPTYTPLLETAAQDRMLLRAYASDDITGEVSGNGFDQLGIGTMLDLPADNVDGRFMVISCYKHEKKRTAQITLRKLAPGMYGELEKQTPANARIANRRGIKNYRIANVNGVKYYRVANR</sequence>
<gene>
    <name evidence="1" type="ORF">MWH26_06395</name>
</gene>
<accession>A0ABY4JF64</accession>
<proteinExistence type="predicted"/>
<protein>
    <recommendedName>
        <fullName evidence="3">Tip attachment protein J domain-containing protein</fullName>
    </recommendedName>
</protein>
<dbReference type="Proteomes" id="UP000829647">
    <property type="component" value="Chromosome"/>
</dbReference>
<organism evidence="1 2">
    <name type="scientific">Hymenobacter sublimis</name>
    <dbReference type="NCBI Taxonomy" id="2933777"/>
    <lineage>
        <taxon>Bacteria</taxon>
        <taxon>Pseudomonadati</taxon>
        <taxon>Bacteroidota</taxon>
        <taxon>Cytophagia</taxon>
        <taxon>Cytophagales</taxon>
        <taxon>Hymenobacteraceae</taxon>
        <taxon>Hymenobacter</taxon>
    </lineage>
</organism>
<dbReference type="RefSeq" id="WP_247976544.1">
    <property type="nucleotide sequence ID" value="NZ_CP095848.1"/>
</dbReference>
<dbReference type="EMBL" id="CP095848">
    <property type="protein sequence ID" value="UPL50532.1"/>
    <property type="molecule type" value="Genomic_DNA"/>
</dbReference>
<evidence type="ECO:0000313" key="1">
    <source>
        <dbReference type="EMBL" id="UPL50532.1"/>
    </source>
</evidence>
<name>A0ABY4JF64_9BACT</name>
<evidence type="ECO:0000313" key="2">
    <source>
        <dbReference type="Proteomes" id="UP000829647"/>
    </source>
</evidence>